<dbReference type="PANTHER" id="PTHR42840">
    <property type="entry name" value="NAD(P)-BINDING ROSSMANN-FOLD SUPERFAMILY PROTEIN-RELATED"/>
    <property type="match status" value="1"/>
</dbReference>
<dbReference type="STRING" id="1076256.A0A2H3BBF4"/>
<dbReference type="Proteomes" id="UP000218334">
    <property type="component" value="Unassembled WGS sequence"/>
</dbReference>
<dbReference type="EMBL" id="KZ293478">
    <property type="protein sequence ID" value="PBK61163.1"/>
    <property type="molecule type" value="Genomic_DNA"/>
</dbReference>
<dbReference type="InterPro" id="IPR036291">
    <property type="entry name" value="NAD(P)-bd_dom_sf"/>
</dbReference>
<dbReference type="AlphaFoldDB" id="A0A2H3BBF4"/>
<keyword evidence="5" id="KW-1185">Reference proteome</keyword>
<sequence>MTQPARQGFAIFGAGIISHPIIHLSPHAAYIPAIAALGKAAPPLKAVYSRSFKSAESLSTAAVKALSIPAPDVYHDGENGGGIDAILARQDISSVLLALPIPLQPSMILKALKAGKHVLSEKPVAPDVASGIALIEQYRSEFQEKGLVWRVAENFEVEPGIQEVGRLISDGAIGKVIGFKACVLNYVDKDSKWYKTPWRTVPEYQGGFLLDGGVHTIAVLRVLLPQPITHLSSFASLNKDYLAPHDTIHAIAKASEHYNGTIEMTFAFPTTSKPVSAKDACVVTGTEGYAAISIEGGFVKAVLTTEKKETIVEERMTGVQVEFGSFFDAADGKEGVEPFGSPVGALKDVAFIEAALNSDGALVDLGLLVPGLE</sequence>
<dbReference type="Gene3D" id="3.40.50.720">
    <property type="entry name" value="NAD(P)-binding Rossmann-like Domain"/>
    <property type="match status" value="1"/>
</dbReference>
<dbReference type="GO" id="GO:0006740">
    <property type="term" value="P:NADPH regeneration"/>
    <property type="evidence" value="ECO:0007669"/>
    <property type="project" value="TreeGrafter"/>
</dbReference>
<evidence type="ECO:0000313" key="4">
    <source>
        <dbReference type="EMBL" id="PBK61163.1"/>
    </source>
</evidence>
<dbReference type="InterPro" id="IPR055170">
    <property type="entry name" value="GFO_IDH_MocA-like_dom"/>
</dbReference>
<dbReference type="GO" id="GO:0000166">
    <property type="term" value="F:nucleotide binding"/>
    <property type="evidence" value="ECO:0007669"/>
    <property type="project" value="InterPro"/>
</dbReference>
<protein>
    <submittedName>
        <fullName evidence="4">Oxidoreductase family protein</fullName>
    </submittedName>
</protein>
<reference evidence="5" key="1">
    <citation type="journal article" date="2017" name="Nat. Ecol. Evol.">
        <title>Genome expansion and lineage-specific genetic innovations in the forest pathogenic fungi Armillaria.</title>
        <authorList>
            <person name="Sipos G."/>
            <person name="Prasanna A.N."/>
            <person name="Walter M.C."/>
            <person name="O'Connor E."/>
            <person name="Balint B."/>
            <person name="Krizsan K."/>
            <person name="Kiss B."/>
            <person name="Hess J."/>
            <person name="Varga T."/>
            <person name="Slot J."/>
            <person name="Riley R."/>
            <person name="Boka B."/>
            <person name="Rigling D."/>
            <person name="Barry K."/>
            <person name="Lee J."/>
            <person name="Mihaltcheva S."/>
            <person name="LaButti K."/>
            <person name="Lipzen A."/>
            <person name="Waldron R."/>
            <person name="Moloney N.M."/>
            <person name="Sperisen C."/>
            <person name="Kredics L."/>
            <person name="Vagvoelgyi C."/>
            <person name="Patrignani A."/>
            <person name="Fitzpatrick D."/>
            <person name="Nagy I."/>
            <person name="Doyle S."/>
            <person name="Anderson J.B."/>
            <person name="Grigoriev I.V."/>
            <person name="Gueldener U."/>
            <person name="Muensterkoetter M."/>
            <person name="Nagy L.G."/>
        </authorList>
    </citation>
    <scope>NUCLEOTIDE SEQUENCE [LARGE SCALE GENOMIC DNA]</scope>
    <source>
        <strain evidence="5">28-4</strain>
    </source>
</reference>
<proteinExistence type="inferred from homology"/>
<dbReference type="Pfam" id="PF22725">
    <property type="entry name" value="GFO_IDH_MocA_C3"/>
    <property type="match status" value="1"/>
</dbReference>
<dbReference type="SUPFAM" id="SSF55347">
    <property type="entry name" value="Glyceraldehyde-3-phosphate dehydrogenase-like, C-terminal domain"/>
    <property type="match status" value="1"/>
</dbReference>
<feature type="domain" description="Gfo/Idh/MocA-like oxidoreductase N-terminal" evidence="2">
    <location>
        <begin position="10"/>
        <end position="138"/>
    </location>
</feature>
<dbReference type="Gene3D" id="3.30.360.10">
    <property type="entry name" value="Dihydrodipicolinate Reductase, domain 2"/>
    <property type="match status" value="1"/>
</dbReference>
<dbReference type="Pfam" id="PF01408">
    <property type="entry name" value="GFO_IDH_MocA"/>
    <property type="match status" value="1"/>
</dbReference>
<feature type="domain" description="GFO/IDH/MocA-like oxidoreductase" evidence="3">
    <location>
        <begin position="161"/>
        <end position="289"/>
    </location>
</feature>
<dbReference type="SUPFAM" id="SSF51735">
    <property type="entry name" value="NAD(P)-binding Rossmann-fold domains"/>
    <property type="match status" value="1"/>
</dbReference>
<gene>
    <name evidence="4" type="ORF">ARMSODRAFT_965175</name>
</gene>
<dbReference type="PANTHER" id="PTHR42840:SF5">
    <property type="entry name" value="NAD(P)-BINDING ROSSMANN-FOLD SUPERFAMILY PROTEIN"/>
    <property type="match status" value="1"/>
</dbReference>
<dbReference type="InterPro" id="IPR000683">
    <property type="entry name" value="Gfo/Idh/MocA-like_OxRdtase_N"/>
</dbReference>
<dbReference type="GO" id="GO:0005737">
    <property type="term" value="C:cytoplasm"/>
    <property type="evidence" value="ECO:0007669"/>
    <property type="project" value="TreeGrafter"/>
</dbReference>
<organism evidence="4 5">
    <name type="scientific">Armillaria solidipes</name>
    <dbReference type="NCBI Taxonomy" id="1076256"/>
    <lineage>
        <taxon>Eukaryota</taxon>
        <taxon>Fungi</taxon>
        <taxon>Dikarya</taxon>
        <taxon>Basidiomycota</taxon>
        <taxon>Agaricomycotina</taxon>
        <taxon>Agaricomycetes</taxon>
        <taxon>Agaricomycetidae</taxon>
        <taxon>Agaricales</taxon>
        <taxon>Marasmiineae</taxon>
        <taxon>Physalacriaceae</taxon>
        <taxon>Armillaria</taxon>
    </lineage>
</organism>
<evidence type="ECO:0000259" key="3">
    <source>
        <dbReference type="Pfam" id="PF22725"/>
    </source>
</evidence>
<evidence type="ECO:0000313" key="5">
    <source>
        <dbReference type="Proteomes" id="UP000218334"/>
    </source>
</evidence>
<dbReference type="GO" id="GO:0016491">
    <property type="term" value="F:oxidoreductase activity"/>
    <property type="evidence" value="ECO:0007669"/>
    <property type="project" value="TreeGrafter"/>
</dbReference>
<evidence type="ECO:0000259" key="2">
    <source>
        <dbReference type="Pfam" id="PF01408"/>
    </source>
</evidence>
<comment type="similarity">
    <text evidence="1">Belongs to the Gfo/Idh/MocA family.</text>
</comment>
<name>A0A2H3BBF4_9AGAR</name>
<evidence type="ECO:0000256" key="1">
    <source>
        <dbReference type="ARBA" id="ARBA00010928"/>
    </source>
</evidence>
<accession>A0A2H3BBF4</accession>